<dbReference type="SMART" id="SM00028">
    <property type="entry name" value="TPR"/>
    <property type="match status" value="4"/>
</dbReference>
<sequence length="990" mass="110326">MIRRHRLPQALALVLVLQGCSNNPLDAHSTLADLPEPTVPIGEQGIERQDLAQIEANYRAALQMASNPEMRHHIQVRLADLEMARAESAQQQARTLTAFFAEPIAHYEALVAEYRADPAASVASAPDALYYKLSKAYALDGRDAEAAATLNELAKRFPESPYIQEAQFRRAERAFASGDYLLAEQLYRQVAASETSAFADNSLYMEGWSAYKQSQYDAAMARFTELLDNKLAAARLSGEVAGVIEQMSPTDRNLVEDTLRVLGFTYANLDGAQTIAEQQANIGARPYQFLLYRQLGELYLAQQRYLDSADTFARFVNHNPNSDMAPDFSIREILVYQAGEFPSLVLPAKRAYVQRYGIYSNYWQARAGISAPPTAMQAKQVVRTRKPRNMSADALAKLRLYLEQLARHHHSEAQRLEGLLAEGGVTAPSRADINRSFSEAADLYLELVLTFPADKSVPEITFLMAEALNEGQRTIDALAAYENVAFDKRDAEYGAEAGYSAVLLAGELVVRSESGELLESSALAGEPVQSSVWQWQQRKIDDAIKFAEFYPADPRAVKVLTQTAPELLYQGDLKRAAEIAQQVITWQPTAAGDLLYTAWLTLGHAQFEQAQYLEAEAAYWRALDLHSEHGQRPESPSAADLRERIAASIYQQSQAQLAAGNSDAAIDLLLRIHAELPSSTIASQALFDAGHAAQMAGDWRRAESLLNEFAASYPSHELNARLPAKLIVIYEAMGAWGQAAGLLSAQAERSADPEQARQSLLTAAEYYDKADNWEAARDHYRQYAHSYPEPAGELIEVEQRLVELYREKGDISSRDFWLQRVIKSARQAPTERSRYLAASAATTLADAPYQRFKALRLTLPIKSSLSNKRDALDTALKAQQRVLDFKVADFTTRANYTIGEIYLQLARDLMDSERPDNLNVLELEQYDILLEEQAYPFEEKAIGLHEANAQRAWGGIYDDWVKASLKSLAGILPARYNKTEFTVEAAHDIR</sequence>
<gene>
    <name evidence="2" type="ORF">ACFOEB_03795</name>
</gene>
<proteinExistence type="predicted"/>
<protein>
    <submittedName>
        <fullName evidence="2">Tetratricopeptide repeat protein</fullName>
    </submittedName>
</protein>
<dbReference type="RefSeq" id="WP_382414504.1">
    <property type="nucleotide sequence ID" value="NZ_AP031500.1"/>
</dbReference>
<feature type="repeat" description="TPR" evidence="1">
    <location>
        <begin position="289"/>
        <end position="322"/>
    </location>
</feature>
<organism evidence="2 3">
    <name type="scientific">Gilvimarinus japonicus</name>
    <dbReference type="NCBI Taxonomy" id="1796469"/>
    <lineage>
        <taxon>Bacteria</taxon>
        <taxon>Pseudomonadati</taxon>
        <taxon>Pseudomonadota</taxon>
        <taxon>Gammaproteobacteria</taxon>
        <taxon>Cellvibrionales</taxon>
        <taxon>Cellvibrionaceae</taxon>
        <taxon>Gilvimarinus</taxon>
    </lineage>
</organism>
<name>A0ABV7HNL0_9GAMM</name>
<dbReference type="InterPro" id="IPR019734">
    <property type="entry name" value="TPR_rpt"/>
</dbReference>
<evidence type="ECO:0000313" key="3">
    <source>
        <dbReference type="Proteomes" id="UP001595548"/>
    </source>
</evidence>
<dbReference type="InterPro" id="IPR011990">
    <property type="entry name" value="TPR-like_helical_dom_sf"/>
</dbReference>
<dbReference type="Pfam" id="PF13174">
    <property type="entry name" value="TPR_6"/>
    <property type="match status" value="2"/>
</dbReference>
<dbReference type="PROSITE" id="PS50005">
    <property type="entry name" value="TPR"/>
    <property type="match status" value="2"/>
</dbReference>
<keyword evidence="3" id="KW-1185">Reference proteome</keyword>
<keyword evidence="1" id="KW-0802">TPR repeat</keyword>
<dbReference type="EMBL" id="JBHRTL010000004">
    <property type="protein sequence ID" value="MFC3154314.1"/>
    <property type="molecule type" value="Genomic_DNA"/>
</dbReference>
<comment type="caution">
    <text evidence="2">The sequence shown here is derived from an EMBL/GenBank/DDBJ whole genome shotgun (WGS) entry which is preliminary data.</text>
</comment>
<evidence type="ECO:0000256" key="1">
    <source>
        <dbReference type="PROSITE-ProRule" id="PRU00339"/>
    </source>
</evidence>
<dbReference type="PROSITE" id="PS51257">
    <property type="entry name" value="PROKAR_LIPOPROTEIN"/>
    <property type="match status" value="1"/>
</dbReference>
<evidence type="ECO:0000313" key="2">
    <source>
        <dbReference type="EMBL" id="MFC3154314.1"/>
    </source>
</evidence>
<reference evidence="3" key="1">
    <citation type="journal article" date="2019" name="Int. J. Syst. Evol. Microbiol.">
        <title>The Global Catalogue of Microorganisms (GCM) 10K type strain sequencing project: providing services to taxonomists for standard genome sequencing and annotation.</title>
        <authorList>
            <consortium name="The Broad Institute Genomics Platform"/>
            <consortium name="The Broad Institute Genome Sequencing Center for Infectious Disease"/>
            <person name="Wu L."/>
            <person name="Ma J."/>
        </authorList>
    </citation>
    <scope>NUCLEOTIDE SEQUENCE [LARGE SCALE GENOMIC DNA]</scope>
    <source>
        <strain evidence="3">KCTC 52141</strain>
    </source>
</reference>
<dbReference type="Proteomes" id="UP001595548">
    <property type="component" value="Unassembled WGS sequence"/>
</dbReference>
<accession>A0ABV7HNL0</accession>
<dbReference type="Gene3D" id="1.25.40.10">
    <property type="entry name" value="Tetratricopeptide repeat domain"/>
    <property type="match status" value="4"/>
</dbReference>
<feature type="repeat" description="TPR" evidence="1">
    <location>
        <begin position="596"/>
        <end position="629"/>
    </location>
</feature>
<dbReference type="SUPFAM" id="SSF48452">
    <property type="entry name" value="TPR-like"/>
    <property type="match status" value="3"/>
</dbReference>